<keyword evidence="2" id="KW-1133">Transmembrane helix</keyword>
<evidence type="ECO:0000256" key="1">
    <source>
        <dbReference type="ARBA" id="ARBA00038097"/>
    </source>
</evidence>
<dbReference type="Gene3D" id="3.40.50.1820">
    <property type="entry name" value="alpha/beta hydrolase"/>
    <property type="match status" value="1"/>
</dbReference>
<dbReference type="GO" id="GO:0005739">
    <property type="term" value="C:mitochondrion"/>
    <property type="evidence" value="ECO:0007669"/>
    <property type="project" value="TreeGrafter"/>
</dbReference>
<comment type="similarity">
    <text evidence="1">Belongs to the peptidase S33 family. ABHD4/ABHD5 subfamily.</text>
</comment>
<dbReference type="GO" id="GO:0052689">
    <property type="term" value="F:carboxylic ester hydrolase activity"/>
    <property type="evidence" value="ECO:0007669"/>
    <property type="project" value="TreeGrafter"/>
</dbReference>
<name>A0A1B6L1Z9_9HEMI</name>
<protein>
    <recommendedName>
        <fullName evidence="3">AB hydrolase-1 domain-containing protein</fullName>
    </recommendedName>
</protein>
<evidence type="ECO:0000313" key="4">
    <source>
        <dbReference type="EMBL" id="JAT17564.1"/>
    </source>
</evidence>
<reference evidence="4" key="1">
    <citation type="submission" date="2015-11" db="EMBL/GenBank/DDBJ databases">
        <title>De novo transcriptome assembly of four potential Pierce s Disease insect vectors from Arizona vineyards.</title>
        <authorList>
            <person name="Tassone E.E."/>
        </authorList>
    </citation>
    <scope>NUCLEOTIDE SEQUENCE</scope>
</reference>
<feature type="transmembrane region" description="Helical" evidence="2">
    <location>
        <begin position="224"/>
        <end position="242"/>
    </location>
</feature>
<dbReference type="GO" id="GO:0042171">
    <property type="term" value="F:lysophosphatidic acid acyltransferase activity"/>
    <property type="evidence" value="ECO:0007669"/>
    <property type="project" value="TreeGrafter"/>
</dbReference>
<dbReference type="InterPro" id="IPR000073">
    <property type="entry name" value="AB_hydrolase_1"/>
</dbReference>
<dbReference type="GO" id="GO:0055088">
    <property type="term" value="P:lipid homeostasis"/>
    <property type="evidence" value="ECO:0007669"/>
    <property type="project" value="TreeGrafter"/>
</dbReference>
<gene>
    <name evidence="4" type="ORF">g.47127</name>
</gene>
<feature type="domain" description="AB hydrolase-1" evidence="3">
    <location>
        <begin position="154"/>
        <end position="293"/>
    </location>
</feature>
<feature type="non-terminal residue" evidence="4">
    <location>
        <position position="1"/>
    </location>
</feature>
<accession>A0A1B6L1Z9</accession>
<dbReference type="GO" id="GO:0005811">
    <property type="term" value="C:lipid droplet"/>
    <property type="evidence" value="ECO:0007669"/>
    <property type="project" value="TreeGrafter"/>
</dbReference>
<dbReference type="PANTHER" id="PTHR42886:SF29">
    <property type="entry name" value="PUMMELIG, ISOFORM A"/>
    <property type="match status" value="1"/>
</dbReference>
<sequence>ASFCQAPTCVGQCQLDRRCHLSDVNSTTDFLFPCYLFTCLHCDVHSPPSRKNLVVNKKMLTRLLLKLMAPFFFSVRLTARIMIPIYILILQFFFGWCWSWWCPMSATVLRAAEKKLLSYLKTPYRGWYVDIGSVVGTSDKIWTIALNVESQKMPLVLLHGLGAGVGLWCLNLDAFASQRPVYAIDVLGFGRSSRPDFSHDAKEVERQLVQSVEEWRREMKLPKMILLGHSMGGFLAGAYAISYPERVKHLILADPWGLPPKPPADETKRSKLPWWARALLFTLEPLNPLWAIRFAEPSPLASGNLGHYSDHRYPEFKCFTPIQGKL</sequence>
<dbReference type="GO" id="GO:0006654">
    <property type="term" value="P:phosphatidic acid biosynthetic process"/>
    <property type="evidence" value="ECO:0007669"/>
    <property type="project" value="TreeGrafter"/>
</dbReference>
<organism evidence="4">
    <name type="scientific">Graphocephala atropunctata</name>
    <dbReference type="NCBI Taxonomy" id="36148"/>
    <lineage>
        <taxon>Eukaryota</taxon>
        <taxon>Metazoa</taxon>
        <taxon>Ecdysozoa</taxon>
        <taxon>Arthropoda</taxon>
        <taxon>Hexapoda</taxon>
        <taxon>Insecta</taxon>
        <taxon>Pterygota</taxon>
        <taxon>Neoptera</taxon>
        <taxon>Paraneoptera</taxon>
        <taxon>Hemiptera</taxon>
        <taxon>Auchenorrhyncha</taxon>
        <taxon>Membracoidea</taxon>
        <taxon>Cicadellidae</taxon>
        <taxon>Cicadellinae</taxon>
        <taxon>Cicadellini</taxon>
        <taxon>Graphocephala</taxon>
    </lineage>
</organism>
<dbReference type="EMBL" id="GEBQ01022413">
    <property type="protein sequence ID" value="JAT17564.1"/>
    <property type="molecule type" value="Transcribed_RNA"/>
</dbReference>
<dbReference type="SUPFAM" id="SSF53474">
    <property type="entry name" value="alpha/beta-Hydrolases"/>
    <property type="match status" value="1"/>
</dbReference>
<dbReference type="AlphaFoldDB" id="A0A1B6L1Z9"/>
<dbReference type="InterPro" id="IPR029058">
    <property type="entry name" value="AB_hydrolase_fold"/>
</dbReference>
<evidence type="ECO:0000256" key="2">
    <source>
        <dbReference type="SAM" id="Phobius"/>
    </source>
</evidence>
<dbReference type="PRINTS" id="PR00111">
    <property type="entry name" value="ABHYDROLASE"/>
</dbReference>
<keyword evidence="2" id="KW-0812">Transmembrane</keyword>
<proteinExistence type="inferred from homology"/>
<dbReference type="PANTHER" id="PTHR42886">
    <property type="entry name" value="RE40534P-RELATED"/>
    <property type="match status" value="1"/>
</dbReference>
<dbReference type="Pfam" id="PF00561">
    <property type="entry name" value="Abhydrolase_1"/>
    <property type="match status" value="1"/>
</dbReference>
<keyword evidence="2" id="KW-0472">Membrane</keyword>
<feature type="transmembrane region" description="Helical" evidence="2">
    <location>
        <begin position="81"/>
        <end position="101"/>
    </location>
</feature>
<evidence type="ECO:0000259" key="3">
    <source>
        <dbReference type="Pfam" id="PF00561"/>
    </source>
</evidence>